<evidence type="ECO:0000313" key="2">
    <source>
        <dbReference type="Proteomes" id="UP000268093"/>
    </source>
</evidence>
<accession>A0A433DCE0</accession>
<name>A0A433DCE0_9FUNG</name>
<dbReference type="AlphaFoldDB" id="A0A433DCE0"/>
<proteinExistence type="predicted"/>
<comment type="caution">
    <text evidence="1">The sequence shown here is derived from an EMBL/GenBank/DDBJ whole genome shotgun (WGS) entry which is preliminary data.</text>
</comment>
<gene>
    <name evidence="1" type="ORF">BC936DRAFT_144471</name>
</gene>
<dbReference type="EMBL" id="RBNI01003284">
    <property type="protein sequence ID" value="RUP48512.1"/>
    <property type="molecule type" value="Genomic_DNA"/>
</dbReference>
<keyword evidence="2" id="KW-1185">Reference proteome</keyword>
<protein>
    <submittedName>
        <fullName evidence="1">Uncharacterized protein</fullName>
    </submittedName>
</protein>
<organism evidence="1 2">
    <name type="scientific">Jimgerdemannia flammicorona</name>
    <dbReference type="NCBI Taxonomy" id="994334"/>
    <lineage>
        <taxon>Eukaryota</taxon>
        <taxon>Fungi</taxon>
        <taxon>Fungi incertae sedis</taxon>
        <taxon>Mucoromycota</taxon>
        <taxon>Mucoromycotina</taxon>
        <taxon>Endogonomycetes</taxon>
        <taxon>Endogonales</taxon>
        <taxon>Endogonaceae</taxon>
        <taxon>Jimgerdemannia</taxon>
    </lineage>
</organism>
<dbReference type="Proteomes" id="UP000268093">
    <property type="component" value="Unassembled WGS sequence"/>
</dbReference>
<reference evidence="1 2" key="1">
    <citation type="journal article" date="2018" name="New Phytol.">
        <title>Phylogenomics of Endogonaceae and evolution of mycorrhizas within Mucoromycota.</title>
        <authorList>
            <person name="Chang Y."/>
            <person name="Desiro A."/>
            <person name="Na H."/>
            <person name="Sandor L."/>
            <person name="Lipzen A."/>
            <person name="Clum A."/>
            <person name="Barry K."/>
            <person name="Grigoriev I.V."/>
            <person name="Martin F.M."/>
            <person name="Stajich J.E."/>
            <person name="Smith M.E."/>
            <person name="Bonito G."/>
            <person name="Spatafora J.W."/>
        </authorList>
    </citation>
    <scope>NUCLEOTIDE SEQUENCE [LARGE SCALE GENOMIC DNA]</scope>
    <source>
        <strain evidence="1 2">GMNB39</strain>
    </source>
</reference>
<sequence>MASLFWSLWYVLGWLLPAGAAADTVRVIAGGFLRMVSFDLMLSNGAFVREGGEAILLVDEVLFLIGVLALLSDKGFLVGLLAVDDCPLLREKDRPLPPEGGENGEVGVVGVVGVRGAFGAFSDNRAVLRENGRRDRDIGEVGVVGVTGVVGWVGGALEPAIEVRLVTLREKVRRRETEGGDEVGIWEAFFWFLEPFV</sequence>
<evidence type="ECO:0000313" key="1">
    <source>
        <dbReference type="EMBL" id="RUP48512.1"/>
    </source>
</evidence>